<feature type="transmembrane region" description="Helical" evidence="9">
    <location>
        <begin position="430"/>
        <end position="449"/>
    </location>
</feature>
<dbReference type="InterPro" id="IPR036259">
    <property type="entry name" value="MFS_trans_sf"/>
</dbReference>
<dbReference type="CDD" id="cd17502">
    <property type="entry name" value="MFS_Azr1_MDR_like"/>
    <property type="match status" value="1"/>
</dbReference>
<feature type="transmembrane region" description="Helical" evidence="9">
    <location>
        <begin position="103"/>
        <end position="122"/>
    </location>
</feature>
<comment type="subcellular location">
    <subcellularLocation>
        <location evidence="1">Cell membrane</location>
        <topology evidence="1">Multi-pass membrane protein</topology>
    </subcellularLocation>
</comment>
<feature type="transmembrane region" description="Helical" evidence="9">
    <location>
        <begin position="359"/>
        <end position="378"/>
    </location>
</feature>
<accession>A0A8J2TYS2</accession>
<keyword evidence="12" id="KW-1185">Reference proteome</keyword>
<evidence type="ECO:0000256" key="1">
    <source>
        <dbReference type="ARBA" id="ARBA00004651"/>
    </source>
</evidence>
<sequence>MRRNENAEALRTGGGQDPASRAVSTPAAEAPPAKVLPLFVGLMMALLMFSLNQTILATALPTVAGELHGVGSMLWVSTAFMLAATIMMPVYGKLGDMIGRKPLFIFAISAFMCGSLVGVLAQDMNTLIIGRVVQGIGGGGLLILSQALIADVVPARERGKYMGVLGSVFAVSSVAGPLLGGWFTEGPGWRWTFWMNFPLGAMALIAAIFFLKVPRTARREKMRFDIGGAMCTSLMTVLITLIGVWGGNRFPWLSWQIAAMAAGLVLVIALLVVVERRASEPILPPRLFRDRTFLLATAAGLCIGILMFGVVGYLPTYLQMAMELSATAAGLHMVPLMGGMLVVSSAVGFLVSRTGRYKAFPLVGVILITAAAVLLSTVDEHSSDLVVGAYLGVMGIGLGMSMQLLVLVVQNAFPSSMVGTATASNNYFRQVGATLGMGLVGSIFTTRLLNRLGDAVPGGDVAGSSVQALTPGMIAQLPANVRDAVMAAYTEALMPLYLYLAPLGVLGVALLVFLPHKPLATKIDRQRSVMDTGSLQQVEAAPQPAKR</sequence>
<feature type="transmembrane region" description="Helical" evidence="9">
    <location>
        <begin position="496"/>
        <end position="515"/>
    </location>
</feature>
<feature type="transmembrane region" description="Helical" evidence="9">
    <location>
        <begin position="35"/>
        <end position="60"/>
    </location>
</feature>
<keyword evidence="6 9" id="KW-1133">Transmembrane helix</keyword>
<feature type="transmembrane region" description="Helical" evidence="9">
    <location>
        <begin position="223"/>
        <end position="246"/>
    </location>
</feature>
<evidence type="ECO:0000256" key="4">
    <source>
        <dbReference type="ARBA" id="ARBA00022475"/>
    </source>
</evidence>
<evidence type="ECO:0000256" key="6">
    <source>
        <dbReference type="ARBA" id="ARBA00022989"/>
    </source>
</evidence>
<dbReference type="PROSITE" id="PS50850">
    <property type="entry name" value="MFS"/>
    <property type="match status" value="1"/>
</dbReference>
<keyword evidence="4" id="KW-1003">Cell membrane</keyword>
<feature type="transmembrane region" description="Helical" evidence="9">
    <location>
        <begin position="334"/>
        <end position="352"/>
    </location>
</feature>
<feature type="transmembrane region" description="Helical" evidence="9">
    <location>
        <begin position="390"/>
        <end position="409"/>
    </location>
</feature>
<organism evidence="11 12">
    <name type="scientific">Sediminivirga luteola</name>
    <dbReference type="NCBI Taxonomy" id="1774748"/>
    <lineage>
        <taxon>Bacteria</taxon>
        <taxon>Bacillati</taxon>
        <taxon>Actinomycetota</taxon>
        <taxon>Actinomycetes</taxon>
        <taxon>Micrococcales</taxon>
        <taxon>Brevibacteriaceae</taxon>
        <taxon>Sediminivirga</taxon>
    </lineage>
</organism>
<evidence type="ECO:0000256" key="2">
    <source>
        <dbReference type="ARBA" id="ARBA00007520"/>
    </source>
</evidence>
<gene>
    <name evidence="11" type="ORF">GCM10011333_20350</name>
</gene>
<evidence type="ECO:0000256" key="5">
    <source>
        <dbReference type="ARBA" id="ARBA00022692"/>
    </source>
</evidence>
<feature type="transmembrane region" description="Helical" evidence="9">
    <location>
        <begin position="128"/>
        <end position="149"/>
    </location>
</feature>
<evidence type="ECO:0000256" key="9">
    <source>
        <dbReference type="SAM" id="Phobius"/>
    </source>
</evidence>
<evidence type="ECO:0000259" key="10">
    <source>
        <dbReference type="PROSITE" id="PS50850"/>
    </source>
</evidence>
<feature type="transmembrane region" description="Helical" evidence="9">
    <location>
        <begin position="252"/>
        <end position="273"/>
    </location>
</feature>
<evidence type="ECO:0000256" key="8">
    <source>
        <dbReference type="SAM" id="MobiDB-lite"/>
    </source>
</evidence>
<dbReference type="PRINTS" id="PR01036">
    <property type="entry name" value="TCRTETB"/>
</dbReference>
<evidence type="ECO:0000256" key="7">
    <source>
        <dbReference type="ARBA" id="ARBA00023136"/>
    </source>
</evidence>
<dbReference type="InterPro" id="IPR011701">
    <property type="entry name" value="MFS"/>
</dbReference>
<dbReference type="GO" id="GO:0022857">
    <property type="term" value="F:transmembrane transporter activity"/>
    <property type="evidence" value="ECO:0007669"/>
    <property type="project" value="InterPro"/>
</dbReference>
<feature type="domain" description="Major facilitator superfamily (MFS) profile" evidence="10">
    <location>
        <begin position="38"/>
        <end position="519"/>
    </location>
</feature>
<dbReference type="PANTHER" id="PTHR23501:SF197">
    <property type="entry name" value="COMD"/>
    <property type="match status" value="1"/>
</dbReference>
<dbReference type="EMBL" id="BMFY01000008">
    <property type="protein sequence ID" value="GGA17193.1"/>
    <property type="molecule type" value="Genomic_DNA"/>
</dbReference>
<feature type="transmembrane region" description="Helical" evidence="9">
    <location>
        <begin position="72"/>
        <end position="91"/>
    </location>
</feature>
<name>A0A8J2TYS2_9MICO</name>
<dbReference type="SUPFAM" id="SSF103473">
    <property type="entry name" value="MFS general substrate transporter"/>
    <property type="match status" value="1"/>
</dbReference>
<comment type="caution">
    <text evidence="11">The sequence shown here is derived from an EMBL/GenBank/DDBJ whole genome shotgun (WGS) entry which is preliminary data.</text>
</comment>
<feature type="transmembrane region" description="Helical" evidence="9">
    <location>
        <begin position="161"/>
        <end position="179"/>
    </location>
</feature>
<evidence type="ECO:0000313" key="12">
    <source>
        <dbReference type="Proteomes" id="UP000616114"/>
    </source>
</evidence>
<dbReference type="PANTHER" id="PTHR23501">
    <property type="entry name" value="MAJOR FACILITATOR SUPERFAMILY"/>
    <property type="match status" value="1"/>
</dbReference>
<keyword evidence="3" id="KW-0813">Transport</keyword>
<feature type="transmembrane region" description="Helical" evidence="9">
    <location>
        <begin position="293"/>
        <end position="314"/>
    </location>
</feature>
<feature type="transmembrane region" description="Helical" evidence="9">
    <location>
        <begin position="191"/>
        <end position="211"/>
    </location>
</feature>
<dbReference type="Pfam" id="PF07690">
    <property type="entry name" value="MFS_1"/>
    <property type="match status" value="2"/>
</dbReference>
<dbReference type="InterPro" id="IPR020846">
    <property type="entry name" value="MFS_dom"/>
</dbReference>
<evidence type="ECO:0000313" key="11">
    <source>
        <dbReference type="EMBL" id="GGA17193.1"/>
    </source>
</evidence>
<feature type="region of interest" description="Disordered" evidence="8">
    <location>
        <begin position="1"/>
        <end position="26"/>
    </location>
</feature>
<keyword evidence="7 9" id="KW-0472">Membrane</keyword>
<dbReference type="RefSeq" id="WP_188550782.1">
    <property type="nucleotide sequence ID" value="NZ_BMFY01000008.1"/>
</dbReference>
<dbReference type="GO" id="GO:0005886">
    <property type="term" value="C:plasma membrane"/>
    <property type="evidence" value="ECO:0007669"/>
    <property type="project" value="UniProtKB-SubCell"/>
</dbReference>
<dbReference type="Gene3D" id="1.20.1250.20">
    <property type="entry name" value="MFS general substrate transporter like domains"/>
    <property type="match status" value="1"/>
</dbReference>
<dbReference type="Gene3D" id="1.20.1720.10">
    <property type="entry name" value="Multidrug resistance protein D"/>
    <property type="match status" value="1"/>
</dbReference>
<protein>
    <submittedName>
        <fullName evidence="11">MFS transporter</fullName>
    </submittedName>
</protein>
<evidence type="ECO:0000256" key="3">
    <source>
        <dbReference type="ARBA" id="ARBA00022448"/>
    </source>
</evidence>
<keyword evidence="5 9" id="KW-0812">Transmembrane</keyword>
<reference evidence="11" key="1">
    <citation type="journal article" date="2014" name="Int. J. Syst. Evol. Microbiol.">
        <title>Complete genome sequence of Corynebacterium casei LMG S-19264T (=DSM 44701T), isolated from a smear-ripened cheese.</title>
        <authorList>
            <consortium name="US DOE Joint Genome Institute (JGI-PGF)"/>
            <person name="Walter F."/>
            <person name="Albersmeier A."/>
            <person name="Kalinowski J."/>
            <person name="Ruckert C."/>
        </authorList>
    </citation>
    <scope>NUCLEOTIDE SEQUENCE</scope>
    <source>
        <strain evidence="11">CGMCC 1.12785</strain>
    </source>
</reference>
<proteinExistence type="inferred from homology"/>
<comment type="similarity">
    <text evidence="2">Belongs to the major facilitator superfamily. TCR/Tet family.</text>
</comment>
<reference evidence="11" key="2">
    <citation type="submission" date="2020-09" db="EMBL/GenBank/DDBJ databases">
        <authorList>
            <person name="Sun Q."/>
            <person name="Zhou Y."/>
        </authorList>
    </citation>
    <scope>NUCLEOTIDE SEQUENCE</scope>
    <source>
        <strain evidence="11">CGMCC 1.12785</strain>
    </source>
</reference>
<dbReference type="AlphaFoldDB" id="A0A8J2TYS2"/>
<dbReference type="Proteomes" id="UP000616114">
    <property type="component" value="Unassembled WGS sequence"/>
</dbReference>
<dbReference type="FunFam" id="1.20.1720.10:FF:000004">
    <property type="entry name" value="EmrB/QacA family drug resistance transporter"/>
    <property type="match status" value="1"/>
</dbReference>